<evidence type="ECO:0000256" key="5">
    <source>
        <dbReference type="ARBA" id="ARBA00022598"/>
    </source>
</evidence>
<keyword evidence="5 13" id="KW-0436">Ligase</keyword>
<evidence type="ECO:0000256" key="12">
    <source>
        <dbReference type="ARBA" id="ARBA00049255"/>
    </source>
</evidence>
<dbReference type="FunFam" id="3.30.930.10:FF:000003">
    <property type="entry name" value="Phenylalanine--tRNA ligase alpha subunit"/>
    <property type="match status" value="1"/>
</dbReference>
<dbReference type="GO" id="GO:0005524">
    <property type="term" value="F:ATP binding"/>
    <property type="evidence" value="ECO:0007669"/>
    <property type="project" value="UniProtKB-UniRule"/>
</dbReference>
<dbReference type="PANTHER" id="PTHR11538">
    <property type="entry name" value="PHENYLALANYL-TRNA SYNTHETASE"/>
    <property type="match status" value="1"/>
</dbReference>
<gene>
    <name evidence="13" type="primary">pheS</name>
    <name evidence="15" type="ORF">FC62_GL000005</name>
</gene>
<dbReference type="InterPro" id="IPR010978">
    <property type="entry name" value="tRNA-bd_arm"/>
</dbReference>
<dbReference type="InterPro" id="IPR006195">
    <property type="entry name" value="aa-tRNA-synth_II"/>
</dbReference>
<dbReference type="GO" id="GO:0006432">
    <property type="term" value="P:phenylalanyl-tRNA aminoacylation"/>
    <property type="evidence" value="ECO:0007669"/>
    <property type="project" value="UniProtKB-UniRule"/>
</dbReference>
<evidence type="ECO:0000313" key="16">
    <source>
        <dbReference type="Proteomes" id="UP000050909"/>
    </source>
</evidence>
<protein>
    <recommendedName>
        <fullName evidence="13">Phenylalanine--tRNA ligase alpha subunit</fullName>
        <ecNumber evidence="13">6.1.1.20</ecNumber>
    </recommendedName>
    <alternativeName>
        <fullName evidence="13">Phenylalanyl-tRNA synthetase alpha subunit</fullName>
        <shortName evidence="13">PheRS</shortName>
    </alternativeName>
</protein>
<dbReference type="RefSeq" id="WP_056946380.1">
    <property type="nucleotide sequence ID" value="NZ_AZCV01000001.1"/>
</dbReference>
<comment type="catalytic activity">
    <reaction evidence="12 13">
        <text>tRNA(Phe) + L-phenylalanine + ATP = L-phenylalanyl-tRNA(Phe) + AMP + diphosphate + H(+)</text>
        <dbReference type="Rhea" id="RHEA:19413"/>
        <dbReference type="Rhea" id="RHEA-COMP:9668"/>
        <dbReference type="Rhea" id="RHEA-COMP:9699"/>
        <dbReference type="ChEBI" id="CHEBI:15378"/>
        <dbReference type="ChEBI" id="CHEBI:30616"/>
        <dbReference type="ChEBI" id="CHEBI:33019"/>
        <dbReference type="ChEBI" id="CHEBI:58095"/>
        <dbReference type="ChEBI" id="CHEBI:78442"/>
        <dbReference type="ChEBI" id="CHEBI:78531"/>
        <dbReference type="ChEBI" id="CHEBI:456215"/>
        <dbReference type="EC" id="6.1.1.20"/>
    </reaction>
</comment>
<evidence type="ECO:0000259" key="14">
    <source>
        <dbReference type="PROSITE" id="PS50862"/>
    </source>
</evidence>
<evidence type="ECO:0000256" key="6">
    <source>
        <dbReference type="ARBA" id="ARBA00022723"/>
    </source>
</evidence>
<dbReference type="GO" id="GO:0016740">
    <property type="term" value="F:transferase activity"/>
    <property type="evidence" value="ECO:0007669"/>
    <property type="project" value="UniProtKB-ARBA"/>
</dbReference>
<dbReference type="SUPFAM" id="SSF46589">
    <property type="entry name" value="tRNA-binding arm"/>
    <property type="match status" value="1"/>
</dbReference>
<dbReference type="InterPro" id="IPR004188">
    <property type="entry name" value="Phe-tRNA_ligase_II_N"/>
</dbReference>
<dbReference type="InterPro" id="IPR004529">
    <property type="entry name" value="Phe-tRNA-synth_IIc_asu"/>
</dbReference>
<feature type="binding site" evidence="13">
    <location>
        <position position="259"/>
    </location>
    <ligand>
        <name>Mg(2+)</name>
        <dbReference type="ChEBI" id="CHEBI:18420"/>
        <note>shared with beta subunit</note>
    </ligand>
</feature>
<keyword evidence="9 13" id="KW-0460">Magnesium</keyword>
<dbReference type="NCBIfam" id="TIGR00468">
    <property type="entry name" value="pheS"/>
    <property type="match status" value="1"/>
</dbReference>
<keyword evidence="16" id="KW-1185">Reference proteome</keyword>
<keyword evidence="7 13" id="KW-0547">Nucleotide-binding</keyword>
<dbReference type="Gene3D" id="3.30.930.10">
    <property type="entry name" value="Bira Bifunctional Protein, Domain 2"/>
    <property type="match status" value="1"/>
</dbReference>
<dbReference type="AlphaFoldDB" id="A0A0R1H3F4"/>
<keyword evidence="4 13" id="KW-0963">Cytoplasm</keyword>
<sequence>MDLFEKLSKLREKGLTDIKNSKTEQELNDARVRLLGKKGALTEILHSMKDVEPERRKEVGQAVNDARDHLATQIATMKQQIETDLLNKKLAAEKVDVTLPGVRPNTGVQHVINIMRQDLEQFFIGLGYSVIVGPEVESDHYNFEMMNLPKDHPARDMQDTFYVDAEHLLRTQTSPVQARTMEQHDFEKGPLSMVSPGKVYRRDDDDATHSHQFNQLEGLVIDKHVTMADLKGTLELTAKHFFGQDRQTRLRPSFFPFTEPSVEMDVSCFKCNGAGCAVCKYTGWIEVLGAGMVHPNVLENAGVDSSVYGGFAFGIGIDRFAILKYGVTDIRDFYTNDVRFLEQFKTEEA</sequence>
<keyword evidence="6 13" id="KW-0479">Metal-binding</keyword>
<dbReference type="PATRIC" id="fig|1423722.3.peg.5"/>
<dbReference type="SUPFAM" id="SSF55681">
    <property type="entry name" value="Class II aaRS and biotin synthetases"/>
    <property type="match status" value="1"/>
</dbReference>
<dbReference type="EMBL" id="AZCV01000001">
    <property type="protein sequence ID" value="KRK38324.1"/>
    <property type="molecule type" value="Genomic_DNA"/>
</dbReference>
<keyword evidence="11 13" id="KW-0030">Aminoacyl-tRNA synthetase</keyword>
<dbReference type="Pfam" id="PF01409">
    <property type="entry name" value="tRNA-synt_2d"/>
    <property type="match status" value="1"/>
</dbReference>
<accession>A0A0R1H3F4</accession>
<organism evidence="15 16">
    <name type="scientific">Amylolactobacillus amylotrophicus DSM 20534</name>
    <dbReference type="NCBI Taxonomy" id="1423722"/>
    <lineage>
        <taxon>Bacteria</taxon>
        <taxon>Bacillati</taxon>
        <taxon>Bacillota</taxon>
        <taxon>Bacilli</taxon>
        <taxon>Lactobacillales</taxon>
        <taxon>Lactobacillaceae</taxon>
        <taxon>Amylolactobacillus</taxon>
    </lineage>
</organism>
<evidence type="ECO:0000313" key="15">
    <source>
        <dbReference type="EMBL" id="KRK38324.1"/>
    </source>
</evidence>
<dbReference type="PROSITE" id="PS50862">
    <property type="entry name" value="AA_TRNA_LIGASE_II"/>
    <property type="match status" value="1"/>
</dbReference>
<evidence type="ECO:0000256" key="9">
    <source>
        <dbReference type="ARBA" id="ARBA00022842"/>
    </source>
</evidence>
<comment type="caution">
    <text evidence="15">The sequence shown here is derived from an EMBL/GenBank/DDBJ whole genome shotgun (WGS) entry which is preliminary data.</text>
</comment>
<evidence type="ECO:0000256" key="3">
    <source>
        <dbReference type="ARBA" id="ARBA00011209"/>
    </source>
</evidence>
<dbReference type="CDD" id="cd00496">
    <property type="entry name" value="PheRS_alpha_core"/>
    <property type="match status" value="1"/>
</dbReference>
<dbReference type="PANTHER" id="PTHR11538:SF41">
    <property type="entry name" value="PHENYLALANINE--TRNA LIGASE, MITOCHONDRIAL"/>
    <property type="match status" value="1"/>
</dbReference>
<evidence type="ECO:0000256" key="10">
    <source>
        <dbReference type="ARBA" id="ARBA00022917"/>
    </source>
</evidence>
<feature type="domain" description="Aminoacyl-transfer RNA synthetases class-II family profile" evidence="14">
    <location>
        <begin position="115"/>
        <end position="323"/>
    </location>
</feature>
<dbReference type="InterPro" id="IPR002319">
    <property type="entry name" value="Phenylalanyl-tRNA_Synthase"/>
</dbReference>
<evidence type="ECO:0000256" key="7">
    <source>
        <dbReference type="ARBA" id="ARBA00022741"/>
    </source>
</evidence>
<evidence type="ECO:0000256" key="4">
    <source>
        <dbReference type="ARBA" id="ARBA00022490"/>
    </source>
</evidence>
<evidence type="ECO:0000256" key="2">
    <source>
        <dbReference type="ARBA" id="ARBA00010207"/>
    </source>
</evidence>
<dbReference type="GO" id="GO:0000287">
    <property type="term" value="F:magnesium ion binding"/>
    <property type="evidence" value="ECO:0007669"/>
    <property type="project" value="UniProtKB-UniRule"/>
</dbReference>
<evidence type="ECO:0000256" key="8">
    <source>
        <dbReference type="ARBA" id="ARBA00022840"/>
    </source>
</evidence>
<evidence type="ECO:0000256" key="11">
    <source>
        <dbReference type="ARBA" id="ARBA00023146"/>
    </source>
</evidence>
<dbReference type="GO" id="GO:0005737">
    <property type="term" value="C:cytoplasm"/>
    <property type="evidence" value="ECO:0007669"/>
    <property type="project" value="UniProtKB-SubCell"/>
</dbReference>
<comment type="cofactor">
    <cofactor evidence="13">
        <name>Mg(2+)</name>
        <dbReference type="ChEBI" id="CHEBI:18420"/>
    </cofactor>
    <text evidence="13">Binds 2 magnesium ions per tetramer.</text>
</comment>
<dbReference type="Pfam" id="PF02912">
    <property type="entry name" value="Phe_tRNA-synt_N"/>
    <property type="match status" value="1"/>
</dbReference>
<reference evidence="15 16" key="1">
    <citation type="journal article" date="2015" name="Genome Announc.">
        <title>Expanding the biotechnology potential of lactobacilli through comparative genomics of 213 strains and associated genera.</title>
        <authorList>
            <person name="Sun Z."/>
            <person name="Harris H.M."/>
            <person name="McCann A."/>
            <person name="Guo C."/>
            <person name="Argimon S."/>
            <person name="Zhang W."/>
            <person name="Yang X."/>
            <person name="Jeffery I.B."/>
            <person name="Cooney J.C."/>
            <person name="Kagawa T.F."/>
            <person name="Liu W."/>
            <person name="Song Y."/>
            <person name="Salvetti E."/>
            <person name="Wrobel A."/>
            <person name="Rasinkangas P."/>
            <person name="Parkhill J."/>
            <person name="Rea M.C."/>
            <person name="O'Sullivan O."/>
            <person name="Ritari J."/>
            <person name="Douillard F.P."/>
            <person name="Paul Ross R."/>
            <person name="Yang R."/>
            <person name="Briner A.E."/>
            <person name="Felis G.E."/>
            <person name="de Vos W.M."/>
            <person name="Barrangou R."/>
            <person name="Klaenhammer T.R."/>
            <person name="Caufield P.W."/>
            <person name="Cui Y."/>
            <person name="Zhang H."/>
            <person name="O'Toole P.W."/>
        </authorList>
    </citation>
    <scope>NUCLEOTIDE SEQUENCE [LARGE SCALE GENOMIC DNA]</scope>
    <source>
        <strain evidence="15 16">DSM 20534</strain>
    </source>
</reference>
<evidence type="ECO:0000256" key="13">
    <source>
        <dbReference type="HAMAP-Rule" id="MF_00281"/>
    </source>
</evidence>
<comment type="subcellular location">
    <subcellularLocation>
        <location evidence="1 13">Cytoplasm</location>
    </subcellularLocation>
</comment>
<comment type="subunit">
    <text evidence="3 13">Tetramer of two alpha and two beta subunits.</text>
</comment>
<name>A0A0R1H3F4_9LACO</name>
<dbReference type="GO" id="GO:0004826">
    <property type="term" value="F:phenylalanine-tRNA ligase activity"/>
    <property type="evidence" value="ECO:0007669"/>
    <property type="project" value="UniProtKB-UniRule"/>
</dbReference>
<dbReference type="InterPro" id="IPR022911">
    <property type="entry name" value="Phe_tRNA_ligase_alpha1_bac"/>
</dbReference>
<comment type="similarity">
    <text evidence="2 13">Belongs to the class-II aminoacyl-tRNA synthetase family. Phe-tRNA synthetase alpha subunit type 1 subfamily.</text>
</comment>
<dbReference type="Proteomes" id="UP000050909">
    <property type="component" value="Unassembled WGS sequence"/>
</dbReference>
<dbReference type="InterPro" id="IPR045864">
    <property type="entry name" value="aa-tRNA-synth_II/BPL/LPL"/>
</dbReference>
<evidence type="ECO:0000256" key="1">
    <source>
        <dbReference type="ARBA" id="ARBA00004496"/>
    </source>
</evidence>
<dbReference type="GO" id="GO:0140096">
    <property type="term" value="F:catalytic activity, acting on a protein"/>
    <property type="evidence" value="ECO:0007669"/>
    <property type="project" value="UniProtKB-ARBA"/>
</dbReference>
<dbReference type="EC" id="6.1.1.20" evidence="13"/>
<dbReference type="HAMAP" id="MF_00281">
    <property type="entry name" value="Phe_tRNA_synth_alpha1"/>
    <property type="match status" value="1"/>
</dbReference>
<proteinExistence type="inferred from homology"/>
<dbReference type="GO" id="GO:0000049">
    <property type="term" value="F:tRNA binding"/>
    <property type="evidence" value="ECO:0007669"/>
    <property type="project" value="InterPro"/>
</dbReference>
<keyword evidence="10 13" id="KW-0648">Protein biosynthesis</keyword>
<keyword evidence="8 13" id="KW-0067">ATP-binding</keyword>